<dbReference type="Gene3D" id="3.30.1390.10">
    <property type="match status" value="1"/>
</dbReference>
<dbReference type="InterPro" id="IPR014719">
    <property type="entry name" value="Ribosomal_bL12_C/ClpS-like"/>
</dbReference>
<protein>
    <recommendedName>
        <fullName evidence="1">Adaptor protein ClpS core domain-containing protein</fullName>
    </recommendedName>
</protein>
<dbReference type="InterPro" id="IPR022935">
    <property type="entry name" value="ClpS"/>
</dbReference>
<comment type="caution">
    <text evidence="2">The sequence shown here is derived from an EMBL/GenBank/DDBJ whole genome shotgun (WGS) entry which is preliminary data.</text>
</comment>
<dbReference type="GO" id="GO:0006508">
    <property type="term" value="P:proteolysis"/>
    <property type="evidence" value="ECO:0007669"/>
    <property type="project" value="InterPro"/>
</dbReference>
<feature type="domain" description="Adaptor protein ClpS core" evidence="1">
    <location>
        <begin position="45"/>
        <end position="125"/>
    </location>
</feature>
<sequence>MFTLWSSMKSNEIFEQQWQDEPEGPGVKVIDRPPELGRVEKITPKKPKTYFCVLYNDPYSHAEFVVHILMKYFGHNADQAMHIMMQAHMSDKQPCGGPYSKDVAESKAKEAMDEARAKEMPLMITVEEITAD</sequence>
<dbReference type="Pfam" id="PF02617">
    <property type="entry name" value="ClpS"/>
    <property type="match status" value="1"/>
</dbReference>
<name>A0A0F9PWA8_9ZZZZ</name>
<proteinExistence type="inferred from homology"/>
<accession>A0A0F9PWA8</accession>
<dbReference type="AlphaFoldDB" id="A0A0F9PWA8"/>
<dbReference type="SUPFAM" id="SSF54736">
    <property type="entry name" value="ClpS-like"/>
    <property type="match status" value="1"/>
</dbReference>
<dbReference type="GO" id="GO:0030163">
    <property type="term" value="P:protein catabolic process"/>
    <property type="evidence" value="ECO:0007669"/>
    <property type="project" value="InterPro"/>
</dbReference>
<reference evidence="2" key="1">
    <citation type="journal article" date="2015" name="Nature">
        <title>Complex archaea that bridge the gap between prokaryotes and eukaryotes.</title>
        <authorList>
            <person name="Spang A."/>
            <person name="Saw J.H."/>
            <person name="Jorgensen S.L."/>
            <person name="Zaremba-Niedzwiedzka K."/>
            <person name="Martijn J."/>
            <person name="Lind A.E."/>
            <person name="van Eijk R."/>
            <person name="Schleper C."/>
            <person name="Guy L."/>
            <person name="Ettema T.J."/>
        </authorList>
    </citation>
    <scope>NUCLEOTIDE SEQUENCE</scope>
</reference>
<dbReference type="InterPro" id="IPR003769">
    <property type="entry name" value="ClpS_core"/>
</dbReference>
<evidence type="ECO:0000313" key="2">
    <source>
        <dbReference type="EMBL" id="KKN29007.1"/>
    </source>
</evidence>
<dbReference type="EMBL" id="LAZR01002518">
    <property type="protein sequence ID" value="KKN29007.1"/>
    <property type="molecule type" value="Genomic_DNA"/>
</dbReference>
<organism evidence="2">
    <name type="scientific">marine sediment metagenome</name>
    <dbReference type="NCBI Taxonomy" id="412755"/>
    <lineage>
        <taxon>unclassified sequences</taxon>
        <taxon>metagenomes</taxon>
        <taxon>ecological metagenomes</taxon>
    </lineage>
</organism>
<dbReference type="HAMAP" id="MF_00302">
    <property type="entry name" value="ClpS"/>
    <property type="match status" value="1"/>
</dbReference>
<evidence type="ECO:0000259" key="1">
    <source>
        <dbReference type="Pfam" id="PF02617"/>
    </source>
</evidence>
<gene>
    <name evidence="2" type="ORF">LCGC14_0848420</name>
</gene>